<dbReference type="HOGENOM" id="CLU_1404998_0_0_1"/>
<accession>B7FWF0</accession>
<keyword evidence="3" id="KW-1185">Reference proteome</keyword>
<feature type="compositionally biased region" description="Polar residues" evidence="1">
    <location>
        <begin position="28"/>
        <end position="37"/>
    </location>
</feature>
<feature type="region of interest" description="Disordered" evidence="1">
    <location>
        <begin position="1"/>
        <end position="64"/>
    </location>
</feature>
<dbReference type="AlphaFoldDB" id="B7FWF0"/>
<dbReference type="RefSeq" id="XP_002179375.1">
    <property type="nucleotide sequence ID" value="XM_002179339.1"/>
</dbReference>
<feature type="compositionally biased region" description="Basic and acidic residues" evidence="1">
    <location>
        <begin position="42"/>
        <end position="56"/>
    </location>
</feature>
<gene>
    <name evidence="2" type="ORF">PHATRDRAFT_34694</name>
</gene>
<dbReference type="KEGG" id="pti:PHATRDRAFT_34694"/>
<evidence type="ECO:0000313" key="3">
    <source>
        <dbReference type="Proteomes" id="UP000000759"/>
    </source>
</evidence>
<dbReference type="Proteomes" id="UP000000759">
    <property type="component" value="Chromosome 6"/>
</dbReference>
<feature type="compositionally biased region" description="Acidic residues" evidence="1">
    <location>
        <begin position="110"/>
        <end position="119"/>
    </location>
</feature>
<feature type="compositionally biased region" description="Basic and acidic residues" evidence="1">
    <location>
        <begin position="1"/>
        <end position="22"/>
    </location>
</feature>
<sequence>MPMRKIDGDEFVRRAPLRDASFDRQAPLRNNSLTQMLQQGRRLQEERQNQEKEETPSRGGSVSFEVDYGYDVDVVEPRTKKRRFERRNSKTPAMLLAMSTAASALPQLDFLDEDNDDLNEASKPQFSYVDDDDDESTWGGGLDIAEQLVSQLKQRRSRMRL</sequence>
<proteinExistence type="predicted"/>
<evidence type="ECO:0000256" key="1">
    <source>
        <dbReference type="SAM" id="MobiDB-lite"/>
    </source>
</evidence>
<dbReference type="GeneID" id="7200171"/>
<reference evidence="3" key="2">
    <citation type="submission" date="2008-08" db="EMBL/GenBank/DDBJ databases">
        <authorList>
            <consortium name="Diatom Consortium"/>
            <person name="Grigoriev I."/>
            <person name="Grimwood J."/>
            <person name="Kuo A."/>
            <person name="Otillar R.P."/>
            <person name="Salamov A."/>
            <person name="Detter J.C."/>
            <person name="Lindquist E."/>
            <person name="Shapiro H."/>
            <person name="Lucas S."/>
            <person name="Glavina del Rio T."/>
            <person name="Pitluck S."/>
            <person name="Rokhsar D."/>
            <person name="Bowler C."/>
        </authorList>
    </citation>
    <scope>GENOME REANNOTATION</scope>
    <source>
        <strain evidence="3">CCAP 1055/1</strain>
    </source>
</reference>
<protein>
    <submittedName>
        <fullName evidence="2">Uncharacterized protein</fullName>
    </submittedName>
</protein>
<organism evidence="2 3">
    <name type="scientific">Phaeodactylum tricornutum (strain CCAP 1055/1)</name>
    <dbReference type="NCBI Taxonomy" id="556484"/>
    <lineage>
        <taxon>Eukaryota</taxon>
        <taxon>Sar</taxon>
        <taxon>Stramenopiles</taxon>
        <taxon>Ochrophyta</taxon>
        <taxon>Bacillariophyta</taxon>
        <taxon>Bacillariophyceae</taxon>
        <taxon>Bacillariophycidae</taxon>
        <taxon>Naviculales</taxon>
        <taxon>Phaeodactylaceae</taxon>
        <taxon>Phaeodactylum</taxon>
    </lineage>
</organism>
<dbReference type="PaxDb" id="2850-Phatr34694"/>
<dbReference type="InParanoid" id="B7FWF0"/>
<name>B7FWF0_PHATC</name>
<dbReference type="EMBL" id="CM000609">
    <property type="protein sequence ID" value="EEC49198.1"/>
    <property type="molecule type" value="Genomic_DNA"/>
</dbReference>
<evidence type="ECO:0000313" key="2">
    <source>
        <dbReference type="EMBL" id="EEC49198.1"/>
    </source>
</evidence>
<reference evidence="2 3" key="1">
    <citation type="journal article" date="2008" name="Nature">
        <title>The Phaeodactylum genome reveals the evolutionary history of diatom genomes.</title>
        <authorList>
            <person name="Bowler C."/>
            <person name="Allen A.E."/>
            <person name="Badger J.H."/>
            <person name="Grimwood J."/>
            <person name="Jabbari K."/>
            <person name="Kuo A."/>
            <person name="Maheswari U."/>
            <person name="Martens C."/>
            <person name="Maumus F."/>
            <person name="Otillar R.P."/>
            <person name="Rayko E."/>
            <person name="Salamov A."/>
            <person name="Vandepoele K."/>
            <person name="Beszteri B."/>
            <person name="Gruber A."/>
            <person name="Heijde M."/>
            <person name="Katinka M."/>
            <person name="Mock T."/>
            <person name="Valentin K."/>
            <person name="Verret F."/>
            <person name="Berges J.A."/>
            <person name="Brownlee C."/>
            <person name="Cadoret J.P."/>
            <person name="Chiovitti A."/>
            <person name="Choi C.J."/>
            <person name="Coesel S."/>
            <person name="De Martino A."/>
            <person name="Detter J.C."/>
            <person name="Durkin C."/>
            <person name="Falciatore A."/>
            <person name="Fournet J."/>
            <person name="Haruta M."/>
            <person name="Huysman M.J."/>
            <person name="Jenkins B.D."/>
            <person name="Jiroutova K."/>
            <person name="Jorgensen R.E."/>
            <person name="Joubert Y."/>
            <person name="Kaplan A."/>
            <person name="Kroger N."/>
            <person name="Kroth P.G."/>
            <person name="La Roche J."/>
            <person name="Lindquist E."/>
            <person name="Lommer M."/>
            <person name="Martin-Jezequel V."/>
            <person name="Lopez P.J."/>
            <person name="Lucas S."/>
            <person name="Mangogna M."/>
            <person name="McGinnis K."/>
            <person name="Medlin L.K."/>
            <person name="Montsant A."/>
            <person name="Oudot-Le Secq M.P."/>
            <person name="Napoli C."/>
            <person name="Obornik M."/>
            <person name="Parker M.S."/>
            <person name="Petit J.L."/>
            <person name="Porcel B.M."/>
            <person name="Poulsen N."/>
            <person name="Robison M."/>
            <person name="Rychlewski L."/>
            <person name="Rynearson T.A."/>
            <person name="Schmutz J."/>
            <person name="Shapiro H."/>
            <person name="Siaut M."/>
            <person name="Stanley M."/>
            <person name="Sussman M.R."/>
            <person name="Taylor A.R."/>
            <person name="Vardi A."/>
            <person name="von Dassow P."/>
            <person name="Vyverman W."/>
            <person name="Willis A."/>
            <person name="Wyrwicz L.S."/>
            <person name="Rokhsar D.S."/>
            <person name="Weissenbach J."/>
            <person name="Armbrust E.V."/>
            <person name="Green B.R."/>
            <person name="Van de Peer Y."/>
            <person name="Grigoriev I.V."/>
        </authorList>
    </citation>
    <scope>NUCLEOTIDE SEQUENCE [LARGE SCALE GENOMIC DNA]</scope>
    <source>
        <strain evidence="2 3">CCAP 1055/1</strain>
    </source>
</reference>
<feature type="region of interest" description="Disordered" evidence="1">
    <location>
        <begin position="107"/>
        <end position="140"/>
    </location>
</feature>